<dbReference type="InterPro" id="IPR037284">
    <property type="entry name" value="SUF_FeS_clus_asmbl_SufBD_sf"/>
</dbReference>
<dbReference type="InterPro" id="IPR045595">
    <property type="entry name" value="SufBD_N"/>
</dbReference>
<dbReference type="NCBIfam" id="TIGR01981">
    <property type="entry name" value="sufD"/>
    <property type="match status" value="1"/>
</dbReference>
<proteinExistence type="inferred from homology"/>
<comment type="similarity">
    <text evidence="1">Belongs to the iron-sulfur cluster assembly SufBD family.</text>
</comment>
<dbReference type="SUPFAM" id="SSF101960">
    <property type="entry name" value="Stabilizer of iron transporter SufD"/>
    <property type="match status" value="1"/>
</dbReference>
<feature type="domain" description="SUF system FeS cluster assembly SufBD core" evidence="2">
    <location>
        <begin position="171"/>
        <end position="400"/>
    </location>
</feature>
<dbReference type="InterPro" id="IPR000825">
    <property type="entry name" value="SUF_FeS_clus_asmbl_SufBD_core"/>
</dbReference>
<keyword evidence="5" id="KW-1185">Reference proteome</keyword>
<accession>A0ABU1VLJ1</accession>
<comment type="caution">
    <text evidence="4">The sequence shown here is derived from an EMBL/GenBank/DDBJ whole genome shotgun (WGS) entry which is preliminary data.</text>
</comment>
<protein>
    <submittedName>
        <fullName evidence="4">Fe-S cluster assembly protein SufD</fullName>
    </submittedName>
</protein>
<evidence type="ECO:0000256" key="1">
    <source>
        <dbReference type="ARBA" id="ARBA00043967"/>
    </source>
</evidence>
<name>A0ABU1VLJ1_9GAMM</name>
<evidence type="ECO:0000259" key="3">
    <source>
        <dbReference type="Pfam" id="PF19295"/>
    </source>
</evidence>
<gene>
    <name evidence="4" type="ORF">J2X04_000370</name>
</gene>
<dbReference type="RefSeq" id="WP_310051455.1">
    <property type="nucleotide sequence ID" value="NZ_JAVDVW010000001.1"/>
</dbReference>
<organism evidence="4 5">
    <name type="scientific">Agrilutibacter niabensis</name>
    <dbReference type="NCBI Taxonomy" id="380628"/>
    <lineage>
        <taxon>Bacteria</taxon>
        <taxon>Pseudomonadati</taxon>
        <taxon>Pseudomonadota</taxon>
        <taxon>Gammaproteobacteria</taxon>
        <taxon>Lysobacterales</taxon>
        <taxon>Lysobacteraceae</taxon>
        <taxon>Agrilutibacter</taxon>
    </lineage>
</organism>
<reference evidence="4 5" key="1">
    <citation type="submission" date="2023-07" db="EMBL/GenBank/DDBJ databases">
        <title>Sorghum-associated microbial communities from plants grown in Nebraska, USA.</title>
        <authorList>
            <person name="Schachtman D."/>
        </authorList>
    </citation>
    <scope>NUCLEOTIDE SEQUENCE [LARGE SCALE GENOMIC DNA]</scope>
    <source>
        <strain evidence="4 5">BE187</strain>
    </source>
</reference>
<dbReference type="InterPro" id="IPR055346">
    <property type="entry name" value="Fe-S_cluster_assembly_SufBD"/>
</dbReference>
<dbReference type="PANTHER" id="PTHR43575">
    <property type="entry name" value="PROTEIN ABCI7, CHLOROPLASTIC"/>
    <property type="match status" value="1"/>
</dbReference>
<evidence type="ECO:0000313" key="4">
    <source>
        <dbReference type="EMBL" id="MDR7098023.1"/>
    </source>
</evidence>
<feature type="domain" description="SUF system FeS cluster assembly SufBD N-terminal" evidence="3">
    <location>
        <begin position="4"/>
        <end position="161"/>
    </location>
</feature>
<evidence type="ECO:0000313" key="5">
    <source>
        <dbReference type="Proteomes" id="UP001267878"/>
    </source>
</evidence>
<evidence type="ECO:0000259" key="2">
    <source>
        <dbReference type="Pfam" id="PF01458"/>
    </source>
</evidence>
<dbReference type="Pfam" id="PF01458">
    <property type="entry name" value="SUFBD_core"/>
    <property type="match status" value="1"/>
</dbReference>
<sequence length="450" mass="47734">MSALLDSFASAFDALPGRDAAGLGASRRDALAAALRDGMPGTRSERWKYTPLRAFERRTFAAADAQPAILDGALLAGIPTPRLVFVNGRYDPAHSDAAGLPPGVALQPLSQLLAEGCEREVNFLARRFERPDEVFARLNAALADEGVVLRAEAGVRSALPIHLVFVGTAAGRDLASHSRHLFELRGDAELTLVEHHLAGAANTHLANSIAHVHLAARARLTHVRVQDEAPGASLISRTDAVLAREAIYRRLDLELGGALTRHELNASLQGEGAQIIANGVLLADGKRHLDTRLGIDHVARDTRCDLLWRGLGSGRSKAAFHGGITIREGADGSVAALSNKNLLLSTGAEIDTQPVLEIHADEVQAAHGAAVGQLDATSMFYLRSRGIPEPQARALLTAAFCLETLNVIEDAPLRESLTAKLDAALARLEPAQLEPAQLGPAQEPAQSEPA</sequence>
<dbReference type="PANTHER" id="PTHR43575:SF1">
    <property type="entry name" value="PROTEIN ABCI7, CHLOROPLASTIC"/>
    <property type="match status" value="1"/>
</dbReference>
<dbReference type="Pfam" id="PF19295">
    <property type="entry name" value="SufBD_N"/>
    <property type="match status" value="1"/>
</dbReference>
<dbReference type="InterPro" id="IPR011542">
    <property type="entry name" value="SUF_FeS_clus_asmbl_SufD"/>
</dbReference>
<dbReference type="EMBL" id="JAVDVW010000001">
    <property type="protein sequence ID" value="MDR7098023.1"/>
    <property type="molecule type" value="Genomic_DNA"/>
</dbReference>
<dbReference type="Proteomes" id="UP001267878">
    <property type="component" value="Unassembled WGS sequence"/>
</dbReference>